<accession>A0A163TJ42</accession>
<feature type="domain" description="DAD" evidence="2">
    <location>
        <begin position="241"/>
        <end position="273"/>
    </location>
</feature>
<keyword evidence="5" id="KW-1185">Reference proteome</keyword>
<evidence type="ECO:0000259" key="3">
    <source>
        <dbReference type="PROSITE" id="PS51444"/>
    </source>
</evidence>
<dbReference type="Gene3D" id="1.20.58.2220">
    <property type="entry name" value="Formin, FH2 domain"/>
    <property type="match status" value="1"/>
</dbReference>
<dbReference type="STRING" id="4829.A0A163TJ42"/>
<feature type="domain" description="FH2" evidence="3">
    <location>
        <begin position="1"/>
        <end position="213"/>
    </location>
</feature>
<feature type="compositionally biased region" description="Basic residues" evidence="1">
    <location>
        <begin position="214"/>
        <end position="224"/>
    </location>
</feature>
<dbReference type="PANTHER" id="PTHR45725">
    <property type="entry name" value="FORMIN HOMOLOGY 2 FAMILY MEMBER"/>
    <property type="match status" value="1"/>
</dbReference>
<feature type="compositionally biased region" description="Basic and acidic residues" evidence="1">
    <location>
        <begin position="238"/>
        <end position="256"/>
    </location>
</feature>
<dbReference type="PANTHER" id="PTHR45725:SF1">
    <property type="entry name" value="DISHEVELLED ASSOCIATED ACTIVATOR OF MORPHOGENESIS, ISOFORM D"/>
    <property type="match status" value="1"/>
</dbReference>
<dbReference type="PROSITE" id="PS51231">
    <property type="entry name" value="DAD"/>
    <property type="match status" value="1"/>
</dbReference>
<feature type="compositionally biased region" description="Acidic residues" evidence="1">
    <location>
        <begin position="312"/>
        <end position="326"/>
    </location>
</feature>
<dbReference type="AlphaFoldDB" id="A0A163TJ42"/>
<sequence>MDNVKTATVSLKEASSFKELLQLILLLGNFLNGNTYRGGAFGVRIGSINKLVDTKGTSNSTTLLHFLTETVEQNFQSIGEFVTELEPCKEACKVSLAEMNMELQDIASGLTTLEKELDRDDYKDGNFVSVMSVFHDEAKKRYTELDDLRKDMQSSYDSLVRFYGEDPGKMAPDEFFGIFSTFVTSWEKCSHESRQVKQKRERLEIQRLKEAERRYRHQQQKHSLPKTSPKGVDISKLSGDHDHDKEIMDKLMKELRSGSMDGKTKRRSTRRAATQHPRLNDTSKQRGLSPGLDPVSLQAQQMLLSIQNDVDDVGDASTYDDDDFEDVDHPSDKHKPSSIGSYSTKRNKARRNRRRADRSIQMRSRKKL</sequence>
<feature type="region of interest" description="Disordered" evidence="1">
    <location>
        <begin position="312"/>
        <end position="368"/>
    </location>
</feature>
<name>A0A163TJ42_ABSGL</name>
<evidence type="ECO:0008006" key="6">
    <source>
        <dbReference type="Google" id="ProtNLM"/>
    </source>
</evidence>
<dbReference type="SUPFAM" id="SSF101447">
    <property type="entry name" value="Formin homology 2 domain (FH2 domain)"/>
    <property type="match status" value="1"/>
</dbReference>
<proteinExistence type="predicted"/>
<reference evidence="4" key="1">
    <citation type="submission" date="2016-04" db="EMBL/GenBank/DDBJ databases">
        <authorList>
            <person name="Evans L.H."/>
            <person name="Alamgir A."/>
            <person name="Owens N."/>
            <person name="Weber N.D."/>
            <person name="Virtaneva K."/>
            <person name="Barbian K."/>
            <person name="Babar A."/>
            <person name="Rosenke K."/>
        </authorList>
    </citation>
    <scope>NUCLEOTIDE SEQUENCE [LARGE SCALE GENOMIC DNA]</scope>
    <source>
        <strain evidence="4">CBS 101.48</strain>
    </source>
</reference>
<dbReference type="OrthoDB" id="1104827at2759"/>
<gene>
    <name evidence="4" type="primary">ABSGL_11207.1 scaffold 12295</name>
</gene>
<evidence type="ECO:0000256" key="1">
    <source>
        <dbReference type="SAM" id="MobiDB-lite"/>
    </source>
</evidence>
<dbReference type="InterPro" id="IPR042201">
    <property type="entry name" value="FH2_Formin_sf"/>
</dbReference>
<dbReference type="PROSITE" id="PS51444">
    <property type="entry name" value="FH2"/>
    <property type="match status" value="1"/>
</dbReference>
<dbReference type="Proteomes" id="UP000078561">
    <property type="component" value="Unassembled WGS sequence"/>
</dbReference>
<dbReference type="Pfam" id="PF02181">
    <property type="entry name" value="FH2"/>
    <property type="match status" value="1"/>
</dbReference>
<dbReference type="InterPro" id="IPR015425">
    <property type="entry name" value="FH2_Formin"/>
</dbReference>
<organism evidence="4">
    <name type="scientific">Absidia glauca</name>
    <name type="common">Pin mould</name>
    <dbReference type="NCBI Taxonomy" id="4829"/>
    <lineage>
        <taxon>Eukaryota</taxon>
        <taxon>Fungi</taxon>
        <taxon>Fungi incertae sedis</taxon>
        <taxon>Mucoromycota</taxon>
        <taxon>Mucoromycotina</taxon>
        <taxon>Mucoromycetes</taxon>
        <taxon>Mucorales</taxon>
        <taxon>Cunninghamellaceae</taxon>
        <taxon>Absidia</taxon>
    </lineage>
</organism>
<dbReference type="InterPro" id="IPR051425">
    <property type="entry name" value="Formin_Homology"/>
</dbReference>
<evidence type="ECO:0000313" key="5">
    <source>
        <dbReference type="Proteomes" id="UP000078561"/>
    </source>
</evidence>
<dbReference type="EMBL" id="LT554468">
    <property type="protein sequence ID" value="SAM05332.1"/>
    <property type="molecule type" value="Genomic_DNA"/>
</dbReference>
<protein>
    <recommendedName>
        <fullName evidence="6">FH2 domain-containing protein</fullName>
    </recommendedName>
</protein>
<feature type="compositionally biased region" description="Basic residues" evidence="1">
    <location>
        <begin position="345"/>
        <end position="356"/>
    </location>
</feature>
<evidence type="ECO:0000259" key="2">
    <source>
        <dbReference type="PROSITE" id="PS51231"/>
    </source>
</evidence>
<dbReference type="InterPro" id="IPR014767">
    <property type="entry name" value="DAD_dom"/>
</dbReference>
<feature type="region of interest" description="Disordered" evidence="1">
    <location>
        <begin position="213"/>
        <end position="293"/>
    </location>
</feature>
<dbReference type="InParanoid" id="A0A163TJ42"/>
<evidence type="ECO:0000313" key="4">
    <source>
        <dbReference type="EMBL" id="SAM05332.1"/>
    </source>
</evidence>